<dbReference type="AlphaFoldDB" id="A0A5J9USY0"/>
<accession>A0A5J9USY0</accession>
<gene>
    <name evidence="1" type="ORF">EJB05_28914</name>
</gene>
<dbReference type="PANTHER" id="PTHR34223">
    <property type="entry name" value="OS11G0201299 PROTEIN"/>
    <property type="match status" value="1"/>
</dbReference>
<evidence type="ECO:0008006" key="3">
    <source>
        <dbReference type="Google" id="ProtNLM"/>
    </source>
</evidence>
<feature type="non-terminal residue" evidence="1">
    <location>
        <position position="108"/>
    </location>
</feature>
<reference evidence="1 2" key="1">
    <citation type="journal article" date="2019" name="Sci. Rep.">
        <title>A high-quality genome of Eragrostis curvula grass provides insights into Poaceae evolution and supports new strategies to enhance forage quality.</title>
        <authorList>
            <person name="Carballo J."/>
            <person name="Santos B.A.C.M."/>
            <person name="Zappacosta D."/>
            <person name="Garbus I."/>
            <person name="Selva J.P."/>
            <person name="Gallo C.A."/>
            <person name="Diaz A."/>
            <person name="Albertini E."/>
            <person name="Caccamo M."/>
            <person name="Echenique V."/>
        </authorList>
    </citation>
    <scope>NUCLEOTIDE SEQUENCE [LARGE SCALE GENOMIC DNA]</scope>
    <source>
        <strain evidence="2">cv. Victoria</strain>
        <tissue evidence="1">Leaf</tissue>
    </source>
</reference>
<sequence>RDLRWCPIFSNLKTLVLNEWCVVNDPSALFRILSHSPVLEKLTLQLAKYCPKHAIGMYAIFDVVEESAAIPKHLKIIEVQCEMVDESVCQILKLLKTLGVKFKLKRTK</sequence>
<evidence type="ECO:0000313" key="2">
    <source>
        <dbReference type="Proteomes" id="UP000324897"/>
    </source>
</evidence>
<organism evidence="1 2">
    <name type="scientific">Eragrostis curvula</name>
    <name type="common">weeping love grass</name>
    <dbReference type="NCBI Taxonomy" id="38414"/>
    <lineage>
        <taxon>Eukaryota</taxon>
        <taxon>Viridiplantae</taxon>
        <taxon>Streptophyta</taxon>
        <taxon>Embryophyta</taxon>
        <taxon>Tracheophyta</taxon>
        <taxon>Spermatophyta</taxon>
        <taxon>Magnoliopsida</taxon>
        <taxon>Liliopsida</taxon>
        <taxon>Poales</taxon>
        <taxon>Poaceae</taxon>
        <taxon>PACMAD clade</taxon>
        <taxon>Chloridoideae</taxon>
        <taxon>Eragrostideae</taxon>
        <taxon>Eragrostidinae</taxon>
        <taxon>Eragrostis</taxon>
    </lineage>
</organism>
<keyword evidence="2" id="KW-1185">Reference proteome</keyword>
<feature type="non-terminal residue" evidence="1">
    <location>
        <position position="1"/>
    </location>
</feature>
<dbReference type="PANTHER" id="PTHR34223:SF88">
    <property type="entry name" value="OS11G0200950 PROTEIN"/>
    <property type="match status" value="1"/>
</dbReference>
<name>A0A5J9USY0_9POAL</name>
<dbReference type="OrthoDB" id="694288at2759"/>
<evidence type="ECO:0000313" key="1">
    <source>
        <dbReference type="EMBL" id="TVU26371.1"/>
    </source>
</evidence>
<dbReference type="Gramene" id="TVU26371">
    <property type="protein sequence ID" value="TVU26371"/>
    <property type="gene ID" value="EJB05_28914"/>
</dbReference>
<dbReference type="InterPro" id="IPR053197">
    <property type="entry name" value="F-box_SCFL_complex_component"/>
</dbReference>
<dbReference type="Proteomes" id="UP000324897">
    <property type="component" value="Chromosome 2"/>
</dbReference>
<comment type="caution">
    <text evidence="1">The sequence shown here is derived from an EMBL/GenBank/DDBJ whole genome shotgun (WGS) entry which is preliminary data.</text>
</comment>
<dbReference type="EMBL" id="RWGY01000013">
    <property type="protein sequence ID" value="TVU26371.1"/>
    <property type="molecule type" value="Genomic_DNA"/>
</dbReference>
<proteinExistence type="predicted"/>
<protein>
    <recommendedName>
        <fullName evidence="3">FBD domain-containing protein</fullName>
    </recommendedName>
</protein>